<dbReference type="InterPro" id="IPR008560">
    <property type="entry name" value="DUF842_euk"/>
</dbReference>
<accession>A0AA39FB23</accession>
<dbReference type="PANTHER" id="PTHR21096">
    <property type="entry name" value="PROTEIN FAM136A"/>
    <property type="match status" value="1"/>
</dbReference>
<evidence type="ECO:0000313" key="3">
    <source>
        <dbReference type="Proteomes" id="UP001168990"/>
    </source>
</evidence>
<comment type="caution">
    <text evidence="2">The sequence shown here is derived from an EMBL/GenBank/DDBJ whole genome shotgun (WGS) entry which is preliminary data.</text>
</comment>
<evidence type="ECO:0000313" key="2">
    <source>
        <dbReference type="EMBL" id="KAK0166262.1"/>
    </source>
</evidence>
<evidence type="ECO:0008006" key="4">
    <source>
        <dbReference type="Google" id="ProtNLM"/>
    </source>
</evidence>
<dbReference type="AlphaFoldDB" id="A0AA39FB23"/>
<name>A0AA39FB23_9HYME</name>
<dbReference type="EMBL" id="JAQQBS010001422">
    <property type="protein sequence ID" value="KAK0166262.1"/>
    <property type="molecule type" value="Genomic_DNA"/>
</dbReference>
<comment type="similarity">
    <text evidence="1">Belongs to the FAM136 family.</text>
</comment>
<keyword evidence="3" id="KW-1185">Reference proteome</keyword>
<sequence length="143" mass="16501">MVEQQRRRVEDQMTAIVEEIDKSYLRKIQGDMHRCAAACCDNKDSSVQKIQSCVENCSGTLNRAQQYVHDEFERVQNRLQRCVMECNDTIRDKMGPDPSQNDVNRLSDDFEKCATKCVDTYCDLLPALQKTMKNVLSSGKFEH</sequence>
<dbReference type="Pfam" id="PF05811">
    <property type="entry name" value="DUF842"/>
    <property type="match status" value="1"/>
</dbReference>
<dbReference type="Proteomes" id="UP001168990">
    <property type="component" value="Unassembled WGS sequence"/>
</dbReference>
<evidence type="ECO:0000256" key="1">
    <source>
        <dbReference type="ARBA" id="ARBA00009952"/>
    </source>
</evidence>
<reference evidence="2" key="1">
    <citation type="journal article" date="2023" name="bioRxiv">
        <title>Scaffold-level genome assemblies of two parasitoid biocontrol wasps reveal the parthenogenesis mechanism and an associated novel virus.</title>
        <authorList>
            <person name="Inwood S."/>
            <person name="Skelly J."/>
            <person name="Guhlin J."/>
            <person name="Harrop T."/>
            <person name="Goldson S."/>
            <person name="Dearden P."/>
        </authorList>
    </citation>
    <scope>NUCLEOTIDE SEQUENCE</scope>
    <source>
        <strain evidence="2">Irish</strain>
        <tissue evidence="2">Whole body</tissue>
    </source>
</reference>
<dbReference type="PANTHER" id="PTHR21096:SF0">
    <property type="entry name" value="PROTEIN FAM136A"/>
    <property type="match status" value="1"/>
</dbReference>
<organism evidence="2 3">
    <name type="scientific">Microctonus aethiopoides</name>
    <dbReference type="NCBI Taxonomy" id="144406"/>
    <lineage>
        <taxon>Eukaryota</taxon>
        <taxon>Metazoa</taxon>
        <taxon>Ecdysozoa</taxon>
        <taxon>Arthropoda</taxon>
        <taxon>Hexapoda</taxon>
        <taxon>Insecta</taxon>
        <taxon>Pterygota</taxon>
        <taxon>Neoptera</taxon>
        <taxon>Endopterygota</taxon>
        <taxon>Hymenoptera</taxon>
        <taxon>Apocrita</taxon>
        <taxon>Ichneumonoidea</taxon>
        <taxon>Braconidae</taxon>
        <taxon>Euphorinae</taxon>
        <taxon>Microctonus</taxon>
    </lineage>
</organism>
<proteinExistence type="inferred from homology"/>
<gene>
    <name evidence="2" type="ORF">PV328_004698</name>
</gene>
<reference evidence="2" key="2">
    <citation type="submission" date="2023-03" db="EMBL/GenBank/DDBJ databases">
        <authorList>
            <person name="Inwood S.N."/>
            <person name="Skelly J.G."/>
            <person name="Guhlin J."/>
            <person name="Harrop T.W.R."/>
            <person name="Goldson S.G."/>
            <person name="Dearden P.K."/>
        </authorList>
    </citation>
    <scope>NUCLEOTIDE SEQUENCE</scope>
    <source>
        <strain evidence="2">Irish</strain>
        <tissue evidence="2">Whole body</tissue>
    </source>
</reference>
<dbReference type="GO" id="GO:0005737">
    <property type="term" value="C:cytoplasm"/>
    <property type="evidence" value="ECO:0007669"/>
    <property type="project" value="TreeGrafter"/>
</dbReference>
<protein>
    <recommendedName>
        <fullName evidence="4">Protein FAM136A</fullName>
    </recommendedName>
</protein>